<evidence type="ECO:0000256" key="2">
    <source>
        <dbReference type="ARBA" id="ARBA00022603"/>
    </source>
</evidence>
<dbReference type="SUPFAM" id="SSF53335">
    <property type="entry name" value="S-adenosyl-L-methionine-dependent methyltransferases"/>
    <property type="match status" value="1"/>
</dbReference>
<evidence type="ECO:0000256" key="3">
    <source>
        <dbReference type="ARBA" id="ARBA00022679"/>
    </source>
</evidence>
<keyword evidence="3" id="KW-0808">Transferase</keyword>
<evidence type="ECO:0000256" key="1">
    <source>
        <dbReference type="ARBA" id="ARBA00011900"/>
    </source>
</evidence>
<dbReference type="Pfam" id="PF07669">
    <property type="entry name" value="Eco57I"/>
    <property type="match status" value="1"/>
</dbReference>
<comment type="caution">
    <text evidence="7">The sequence shown here is derived from an EMBL/GenBank/DDBJ whole genome shotgun (WGS) entry which is preliminary data.</text>
</comment>
<dbReference type="InterPro" id="IPR029063">
    <property type="entry name" value="SAM-dependent_MTases_sf"/>
</dbReference>
<feature type="domain" description="Type II methyltransferase M.TaqI-like" evidence="6">
    <location>
        <begin position="621"/>
        <end position="960"/>
    </location>
</feature>
<dbReference type="Proteomes" id="UP001520140">
    <property type="component" value="Unassembled WGS sequence"/>
</dbReference>
<keyword evidence="2 7" id="KW-0489">Methyltransferase</keyword>
<proteinExistence type="predicted"/>
<dbReference type="PANTHER" id="PTHR33841">
    <property type="entry name" value="DNA METHYLTRANSFERASE YEEA-RELATED"/>
    <property type="match status" value="1"/>
</dbReference>
<dbReference type="PANTHER" id="PTHR33841:SF1">
    <property type="entry name" value="DNA METHYLTRANSFERASE A"/>
    <property type="match status" value="1"/>
</dbReference>
<evidence type="ECO:0000256" key="5">
    <source>
        <dbReference type="ARBA" id="ARBA00047942"/>
    </source>
</evidence>
<keyword evidence="8" id="KW-1185">Reference proteome</keyword>
<dbReference type="Gene3D" id="3.40.50.150">
    <property type="entry name" value="Vaccinia Virus protein VP39"/>
    <property type="match status" value="2"/>
</dbReference>
<evidence type="ECO:0000313" key="8">
    <source>
        <dbReference type="Proteomes" id="UP001520140"/>
    </source>
</evidence>
<accession>A0ABS7NPN6</accession>
<dbReference type="InterPro" id="IPR011639">
    <property type="entry name" value="MethylTrfase_TaqI-like_dom"/>
</dbReference>
<reference evidence="7 8" key="1">
    <citation type="submission" date="2020-06" db="EMBL/GenBank/DDBJ databases">
        <title>Taxonomy, biology and ecology of Rhodococcus bacteria occurring in California pistachio and other woody hosts as revealed by genome sequence analyses.</title>
        <authorList>
            <person name="Gai Y."/>
            <person name="Riely B."/>
        </authorList>
    </citation>
    <scope>NUCLEOTIDE SEQUENCE [LARGE SCALE GENOMIC DNA]</scope>
    <source>
        <strain evidence="7 8">BP-284</strain>
    </source>
</reference>
<evidence type="ECO:0000313" key="7">
    <source>
        <dbReference type="EMBL" id="MBY6319964.1"/>
    </source>
</evidence>
<evidence type="ECO:0000259" key="6">
    <source>
        <dbReference type="Pfam" id="PF07669"/>
    </source>
</evidence>
<dbReference type="GO" id="GO:0008168">
    <property type="term" value="F:methyltransferase activity"/>
    <property type="evidence" value="ECO:0007669"/>
    <property type="project" value="UniProtKB-KW"/>
</dbReference>
<protein>
    <recommendedName>
        <fullName evidence="1">site-specific DNA-methyltransferase (adenine-specific)</fullName>
        <ecNumber evidence="1">2.1.1.72</ecNumber>
    </recommendedName>
</protein>
<sequence length="1586" mass="175679">MSSATDAFVLGEEFVSEHYFTTDATSQSFHARVLGMRKEWDAQRAEGHATPRTRFSDHRGALLRTMLQLGENSDASILDGLYGDLLDVLGYTGAGSGRFEIDRVGSTIDDPGPVRTVTSRGLTGPAPLAIIEAAPNLTVEQLLSRDEKTLLSTFRPDPEGSDSFESVARVLSRLFTDEDGPRFALVLAGSLALLTERGRWPEGRYLVVDLRLVAERADDKRGGETDRALASLSADTLAPNAEGDVWWASVIDESAKHTVGVSKDLREGVRLSIEIIANDVVKRRADAELPALTSDQARELGSQSLRLLYRVLFLLYAEAKPELGVLPVGDPTYSAGYSLDRLRELLLVDLVTPRSESGTHLFDSLGLLCRRVDQGYDGRGEGPSAAEGLVFRRLEADLFSPRAVALIDEVRLSNLAMQRVLRHLLLSKESKGRDRGFISYAELGINQLGAVYEGLMSYTGFLAEEPLYEVAKNGDPSKGTWVVPERRIEGVAAADYVRTVDGRTGESVPVRHETGTFVFRLAGRERQQSASYYTPEVLTRFTVGQALAELLDQNGETTSAADILRLTVCEPALGSGAFAIEAVRQLAREYLTRSEKERGEKIDPERYPIELQKVKASIALHQVYGVDLNATAVEFAEISLWLDLMVRDLEAPWFGLRLRRGNSLIGARRSLIPGAELRARGWLDATPVDVRLDEVAPGHPLSAPKNGIHHFLVPTSGWGSTTAAKDAKDLAPTQLARVIEWRKSLRPSLTAAQLSALAGLAARVETLWLLATRRFEIAEAQVARNLDLWGAEPRATDRGAVVTRSEIEASLADQDGAYRRLRRVMDAWCALWFWPLVDGDVRVDGKIVAPPTTAEWIATLTDLLGSPINRTAREKRDGQLDLFDIRSWNDLETAEGFDRTLSGAKAMQDVKKYHPWLIVAERIADRQGFFHWELDFASVFRRGGFDLQVGNPPWVRPRSDVDALLSEGDPWFSLATKSTQAEYKSRRAAVLEEPGVRDLAVSGTSEVAAVAAFVGDRRQYPHLEGLQPDLYRCFMERTWQHRTAAGVVTLVHPESHFTDEKAGALRQATYERLRRHWHFVNELVLYEIDHHNSYGIHVYGDVGPIRFKSASSVYHPDTIERSLVHDGSGAEPGLKDPDGNWDLRPHAGRIITVDDEMLESWKSVLEDDEVPARRSRMVYTVNSASAAVLEKLAAAPRLGDLGLLFSAGWHEKNDRTKGFLDAGWGVPDSWDDVILQGPHIHVGNPAYKTPNPTMRNNQDWSPVDLEALPPNWIPATSYKPAGDRARYDAAYTTWEVPDENGVLRTVRARECYRIVWRAMAANTGERTLIPALAPPGATHVDGVFSASVAGQSLIGLAVALGSMSSLISDFAIRSAPKKHIRANTAVRLPYLAESALQAAVARRVASLVCVTERFSSFWSAISHKAGLDDHWALASSWEPVVSRVMPAANWDPREFLRLSSARRRALVEIDALVALGLGLTADELCTIYRTQFPVLYGYDRKTYLYDANGRLVPQSVLVEWRRKGDRLTVDQRTATNASGNTYVYELPFQFLDREKDMREAYAEFERRFGIVGGTPPERSTTDIGAH</sequence>
<name>A0ABS7NPN6_9NOCA</name>
<dbReference type="EC" id="2.1.1.72" evidence="1"/>
<evidence type="ECO:0000256" key="4">
    <source>
        <dbReference type="ARBA" id="ARBA00022691"/>
    </source>
</evidence>
<dbReference type="InterPro" id="IPR050953">
    <property type="entry name" value="N4_N6_ade-DNA_methylase"/>
</dbReference>
<keyword evidence="4" id="KW-0949">S-adenosyl-L-methionine</keyword>
<gene>
    <name evidence="7" type="ORF">HQ605_03915</name>
</gene>
<dbReference type="RefSeq" id="WP_068099761.1">
    <property type="nucleotide sequence ID" value="NZ_JABUKE010000010.1"/>
</dbReference>
<comment type="catalytic activity">
    <reaction evidence="5">
        <text>a 2'-deoxyadenosine in DNA + S-adenosyl-L-methionine = an N(6)-methyl-2'-deoxyadenosine in DNA + S-adenosyl-L-homocysteine + H(+)</text>
        <dbReference type="Rhea" id="RHEA:15197"/>
        <dbReference type="Rhea" id="RHEA-COMP:12418"/>
        <dbReference type="Rhea" id="RHEA-COMP:12419"/>
        <dbReference type="ChEBI" id="CHEBI:15378"/>
        <dbReference type="ChEBI" id="CHEBI:57856"/>
        <dbReference type="ChEBI" id="CHEBI:59789"/>
        <dbReference type="ChEBI" id="CHEBI:90615"/>
        <dbReference type="ChEBI" id="CHEBI:90616"/>
        <dbReference type="EC" id="2.1.1.72"/>
    </reaction>
</comment>
<dbReference type="EMBL" id="JABUKG010000003">
    <property type="protein sequence ID" value="MBY6319964.1"/>
    <property type="molecule type" value="Genomic_DNA"/>
</dbReference>
<dbReference type="GO" id="GO:0032259">
    <property type="term" value="P:methylation"/>
    <property type="evidence" value="ECO:0007669"/>
    <property type="project" value="UniProtKB-KW"/>
</dbReference>
<organism evidence="7 8">
    <name type="scientific">Rhodococcoides kroppenstedtii</name>
    <dbReference type="NCBI Taxonomy" id="293050"/>
    <lineage>
        <taxon>Bacteria</taxon>
        <taxon>Bacillati</taxon>
        <taxon>Actinomycetota</taxon>
        <taxon>Actinomycetes</taxon>
        <taxon>Mycobacteriales</taxon>
        <taxon>Nocardiaceae</taxon>
        <taxon>Rhodococcoides</taxon>
    </lineage>
</organism>